<evidence type="ECO:0000313" key="2">
    <source>
        <dbReference type="EMBL" id="EGW02228.1"/>
    </source>
</evidence>
<sequence>MLSAAVRRTSRDVSIMKEKLIFSEISDGVEVSDELSVCSDSSYDTYANSTATPMGPRGGGSRAKTLTDRSGH</sequence>
<dbReference type="Proteomes" id="UP000001075">
    <property type="component" value="Unassembled WGS sequence"/>
</dbReference>
<evidence type="ECO:0000313" key="3">
    <source>
        <dbReference type="Proteomes" id="UP000001075"/>
    </source>
</evidence>
<dbReference type="EMBL" id="JH002044">
    <property type="protein sequence ID" value="EGW02228.1"/>
    <property type="molecule type" value="Genomic_DNA"/>
</dbReference>
<proteinExistence type="predicted"/>
<organism evidence="2 3">
    <name type="scientific">Cricetulus griseus</name>
    <name type="common">Chinese hamster</name>
    <name type="synonym">Cricetulus barabensis griseus</name>
    <dbReference type="NCBI Taxonomy" id="10029"/>
    <lineage>
        <taxon>Eukaryota</taxon>
        <taxon>Metazoa</taxon>
        <taxon>Chordata</taxon>
        <taxon>Craniata</taxon>
        <taxon>Vertebrata</taxon>
        <taxon>Euteleostomi</taxon>
        <taxon>Mammalia</taxon>
        <taxon>Eutheria</taxon>
        <taxon>Euarchontoglires</taxon>
        <taxon>Glires</taxon>
        <taxon>Rodentia</taxon>
        <taxon>Myomorpha</taxon>
        <taxon>Muroidea</taxon>
        <taxon>Cricetidae</taxon>
        <taxon>Cricetinae</taxon>
        <taxon>Cricetulus</taxon>
    </lineage>
</organism>
<protein>
    <submittedName>
        <fullName evidence="2">Glycerophosphodiester phosphodiesterase domain-containing protein 5</fullName>
    </submittedName>
</protein>
<dbReference type="STRING" id="10029.G3IDD6"/>
<name>G3IDD6_CRIGR</name>
<evidence type="ECO:0000256" key="1">
    <source>
        <dbReference type="SAM" id="MobiDB-lite"/>
    </source>
</evidence>
<accession>G3IDD6</accession>
<gene>
    <name evidence="2" type="ORF">I79_021712</name>
</gene>
<reference evidence="3" key="1">
    <citation type="journal article" date="2011" name="Nat. Biotechnol.">
        <title>The genomic sequence of the Chinese hamster ovary (CHO)-K1 cell line.</title>
        <authorList>
            <person name="Xu X."/>
            <person name="Nagarajan H."/>
            <person name="Lewis N.E."/>
            <person name="Pan S."/>
            <person name="Cai Z."/>
            <person name="Liu X."/>
            <person name="Chen W."/>
            <person name="Xie M."/>
            <person name="Wang W."/>
            <person name="Hammond S."/>
            <person name="Andersen M.R."/>
            <person name="Neff N."/>
            <person name="Passarelli B."/>
            <person name="Koh W."/>
            <person name="Fan H.C."/>
            <person name="Wang J."/>
            <person name="Gui Y."/>
            <person name="Lee K.H."/>
            <person name="Betenbaugh M.J."/>
            <person name="Quake S.R."/>
            <person name="Famili I."/>
            <person name="Palsson B.O."/>
            <person name="Wang J."/>
        </authorList>
    </citation>
    <scope>NUCLEOTIDE SEQUENCE [LARGE SCALE GENOMIC DNA]</scope>
    <source>
        <strain evidence="3">CHO K1 cell line</strain>
    </source>
</reference>
<dbReference type="InParanoid" id="G3IDD6"/>
<feature type="region of interest" description="Disordered" evidence="1">
    <location>
        <begin position="47"/>
        <end position="72"/>
    </location>
</feature>
<dbReference type="AlphaFoldDB" id="G3IDD6"/>